<evidence type="ECO:0000313" key="3">
    <source>
        <dbReference type="EMBL" id="KGO53666.1"/>
    </source>
</evidence>
<dbReference type="InterPro" id="IPR054505">
    <property type="entry name" value="Myb_DNA-bind_8"/>
</dbReference>
<dbReference type="RefSeq" id="XP_016596255.1">
    <property type="nucleotide sequence ID" value="XM_016743548.1"/>
</dbReference>
<gene>
    <name evidence="3" type="ORF">PEX2_062770</name>
</gene>
<evidence type="ECO:0000313" key="4">
    <source>
        <dbReference type="Proteomes" id="UP000030143"/>
    </source>
</evidence>
<dbReference type="PhylomeDB" id="A0A0A2JFX1"/>
<dbReference type="HOGENOM" id="CLU_1938859_0_0_1"/>
<dbReference type="Pfam" id="PF22980">
    <property type="entry name" value="Myb_DNA-bind_8"/>
    <property type="match status" value="1"/>
</dbReference>
<name>A0A0A2JFX1_PENEN</name>
<feature type="domain" description="Myb-like DNA-binding" evidence="2">
    <location>
        <begin position="36"/>
        <end position="80"/>
    </location>
</feature>
<dbReference type="OrthoDB" id="4360830at2759"/>
<reference evidence="3 4" key="1">
    <citation type="journal article" date="2015" name="Mol. Plant Microbe Interact.">
        <title>Genome, transcriptome, and functional analyses of Penicillium expansum provide new insights into secondary metabolism and pathogenicity.</title>
        <authorList>
            <person name="Ballester A.R."/>
            <person name="Marcet-Houben M."/>
            <person name="Levin E."/>
            <person name="Sela N."/>
            <person name="Selma-Lazaro C."/>
            <person name="Carmona L."/>
            <person name="Wisniewski M."/>
            <person name="Droby S."/>
            <person name="Gonzalez-Candelas L."/>
            <person name="Gabaldon T."/>
        </authorList>
    </citation>
    <scope>NUCLEOTIDE SEQUENCE [LARGE SCALE GENOMIC DNA]</scope>
    <source>
        <strain evidence="3 4">MD-8</strain>
    </source>
</reference>
<feature type="compositionally biased region" description="Basic residues" evidence="1">
    <location>
        <begin position="21"/>
        <end position="31"/>
    </location>
</feature>
<dbReference type="VEuPathDB" id="FungiDB:PEXP_091530"/>
<feature type="compositionally biased region" description="Basic and acidic residues" evidence="1">
    <location>
        <begin position="1"/>
        <end position="20"/>
    </location>
</feature>
<keyword evidence="4" id="KW-1185">Reference proteome</keyword>
<dbReference type="GeneID" id="27678968"/>
<proteinExistence type="predicted"/>
<evidence type="ECO:0000256" key="1">
    <source>
        <dbReference type="SAM" id="MobiDB-lite"/>
    </source>
</evidence>
<feature type="region of interest" description="Disordered" evidence="1">
    <location>
        <begin position="86"/>
        <end position="133"/>
    </location>
</feature>
<sequence length="133" mass="14793">MAPRLKKDSQPAKLVFESKVKKTRGPRAAPKKKFTENEVFFYQAIKNGGTKFDYAAIGNAIGRSKDATRMKMSRLLKEIGEFMEDQEDLVQKAQPKHEENPANAEDAENGSQDDKDGSQADDTPVDAIDTEDS</sequence>
<comment type="caution">
    <text evidence="3">The sequence shown here is derived from an EMBL/GenBank/DDBJ whole genome shotgun (WGS) entry which is preliminary data.</text>
</comment>
<dbReference type="EMBL" id="JQFZ01000248">
    <property type="protein sequence ID" value="KGO53666.1"/>
    <property type="molecule type" value="Genomic_DNA"/>
</dbReference>
<organism evidence="3 4">
    <name type="scientific">Penicillium expansum</name>
    <name type="common">Blue mold rot fungus</name>
    <dbReference type="NCBI Taxonomy" id="27334"/>
    <lineage>
        <taxon>Eukaryota</taxon>
        <taxon>Fungi</taxon>
        <taxon>Dikarya</taxon>
        <taxon>Ascomycota</taxon>
        <taxon>Pezizomycotina</taxon>
        <taxon>Eurotiomycetes</taxon>
        <taxon>Eurotiomycetidae</taxon>
        <taxon>Eurotiales</taxon>
        <taxon>Aspergillaceae</taxon>
        <taxon>Penicillium</taxon>
    </lineage>
</organism>
<accession>A0A0A2JFX1</accession>
<dbReference type="AlphaFoldDB" id="A0A0A2JFX1"/>
<feature type="region of interest" description="Disordered" evidence="1">
    <location>
        <begin position="1"/>
        <end position="31"/>
    </location>
</feature>
<protein>
    <recommendedName>
        <fullName evidence="2">Myb-like DNA-binding domain-containing protein</fullName>
    </recommendedName>
</protein>
<dbReference type="Proteomes" id="UP000030143">
    <property type="component" value="Unassembled WGS sequence"/>
</dbReference>
<evidence type="ECO:0000259" key="2">
    <source>
        <dbReference type="Pfam" id="PF22980"/>
    </source>
</evidence>